<protein>
    <submittedName>
        <fullName evidence="1">Uncharacterized protein</fullName>
    </submittedName>
</protein>
<feature type="non-terminal residue" evidence="1">
    <location>
        <position position="585"/>
    </location>
</feature>
<gene>
    <name evidence="1" type="ORF">GX570_07800</name>
</gene>
<dbReference type="EMBL" id="JAAYYP010000275">
    <property type="protein sequence ID" value="NLF91232.1"/>
    <property type="molecule type" value="Genomic_DNA"/>
</dbReference>
<organism evidence="1 2">
    <name type="scientific">Corynebacterium marinum</name>
    <dbReference type="NCBI Taxonomy" id="349751"/>
    <lineage>
        <taxon>Bacteria</taxon>
        <taxon>Bacillati</taxon>
        <taxon>Actinomycetota</taxon>
        <taxon>Actinomycetes</taxon>
        <taxon>Mycobacteriales</taxon>
        <taxon>Corynebacteriaceae</taxon>
        <taxon>Corynebacterium</taxon>
    </lineage>
</organism>
<feature type="non-terminal residue" evidence="1">
    <location>
        <position position="1"/>
    </location>
</feature>
<accession>A0A847HBB8</accession>
<evidence type="ECO:0000313" key="2">
    <source>
        <dbReference type="Proteomes" id="UP000523614"/>
    </source>
</evidence>
<evidence type="ECO:0000313" key="1">
    <source>
        <dbReference type="EMBL" id="NLF91232.1"/>
    </source>
</evidence>
<name>A0A847HBB8_9CORY</name>
<sequence>DGISTYEEVVFHGTCPSMTDTDGDGLEDAAELTAGAAPLNPDSDGDFAADSIDPDPLTPCDPGAILNCCSNTWLFHVHHALPTNATCGASGFPHDHNLFAVTVTLNAPVAAPGAVLWVGGVPLVMCAPGSWTLWLDKTTNQAVRLCAPRGTGVDYTVSSDEYGFFFQPTPPEPAMPPLSHTDTLEGAVAVPFFAVEPSNVCFHGAPVTFRAAGCAAGLSGLYEWTYGNTTVVTNAPEFTVLPDFGGLPWGVSVTFMPDGLDAGVLARAAAGAGARSTADGWPAGAGNGCGYCRRHVTANSLTRWWCDLTGKPTNEGRCPAAGRGYIPPANGTNTFFTLPVPRRPAAWPDDYATLSPWPSGHGAMGTPPDPDDCGHGAGCTGCEWAVDHWHRKEETFGLLDHSGCCACPEHNPAVDGEALSLEPVVYEGAVGLTAAFRPFYGDGPVPLAAGPLPGPGVVTVTGLTPSAAPYDRSAHFSRHIPSVPTTFYEVDRFTVLSLDLQPDLDLDGSVGSADAAALAADWDRTWLIPAGTNAFPLKVFNDVALPGAYTLALDGPSNIVARYGGVTVRGGESNAVAFPPGSTLE</sequence>
<comment type="caution">
    <text evidence="1">The sequence shown here is derived from an EMBL/GenBank/DDBJ whole genome shotgun (WGS) entry which is preliminary data.</text>
</comment>
<proteinExistence type="predicted"/>
<dbReference type="AlphaFoldDB" id="A0A847HBB8"/>
<dbReference type="Proteomes" id="UP000523614">
    <property type="component" value="Unassembled WGS sequence"/>
</dbReference>
<reference evidence="1 2" key="1">
    <citation type="journal article" date="2020" name="Biotechnol. Biofuels">
        <title>New insights from the biogas microbiome by comprehensive genome-resolved metagenomics of nearly 1600 species originating from multiple anaerobic digesters.</title>
        <authorList>
            <person name="Campanaro S."/>
            <person name="Treu L."/>
            <person name="Rodriguez-R L.M."/>
            <person name="Kovalovszki A."/>
            <person name="Ziels R.M."/>
            <person name="Maus I."/>
            <person name="Zhu X."/>
            <person name="Kougias P.G."/>
            <person name="Basile A."/>
            <person name="Luo G."/>
            <person name="Schluter A."/>
            <person name="Konstantinidis K.T."/>
            <person name="Angelidaki I."/>
        </authorList>
    </citation>
    <scope>NUCLEOTIDE SEQUENCE [LARGE SCALE GENOMIC DNA]</scope>
    <source>
        <strain evidence="1">AS06rmzACSIP_235</strain>
    </source>
</reference>